<dbReference type="Proteomes" id="UP000004210">
    <property type="component" value="Unassembled WGS sequence"/>
</dbReference>
<evidence type="ECO:0000259" key="1">
    <source>
        <dbReference type="Pfam" id="PF14130"/>
    </source>
</evidence>
<comment type="caution">
    <text evidence="2">The sequence shown here is derived from an EMBL/GenBank/DDBJ whole genome shotgun (WGS) entry which is preliminary data.</text>
</comment>
<gene>
    <name evidence="2" type="ORF">UU9_14940</name>
</gene>
<dbReference type="Pfam" id="PF14130">
    <property type="entry name" value="Cap4_nuclease"/>
    <property type="match status" value="1"/>
</dbReference>
<evidence type="ECO:0000313" key="2">
    <source>
        <dbReference type="EMBL" id="EIL87795.1"/>
    </source>
</evidence>
<sequence>MGGGKRLGHIEPRERVGSQTGRKYEYQYERTALAALDILVGNKKQVSVYCDWHDDYVVEMDVPPTRYVFHQVKGRKSSQGPWTFREFFGVPLREESTQTKKPAAVTKAAIVPLMLLHYGNFGDSCAGLAFVTNAGLDPSLAAFLSSVGSSKDEAALPDLAKNAFDHLARAYVSADPKHASSASELFRWLREIAVYTDQGQIEGSDAAILEIADVIVDYSEIDLTLRQSKQIAREIVGLVRAKVAHSTTVVPASDEQLQQEKGIVVDDVLGVLSLSAPAYEALKAGAGSDTVKTLSRLQRFCTAKGLNEHLVSICYFKSRWDMWRTIERHNLKSADYVLLEARAHETLKGNLTMHQVIENSKDIAKQFKGSSVTQLEPEHVLGLIFSLAAQAESPAIVGLNR</sequence>
<dbReference type="EMBL" id="AJXU01000068">
    <property type="protein sequence ID" value="EIL87795.1"/>
    <property type="molecule type" value="Genomic_DNA"/>
</dbReference>
<organism evidence="2 3">
    <name type="scientific">Rhodanobacter fulvus Jip2</name>
    <dbReference type="NCBI Taxonomy" id="1163408"/>
    <lineage>
        <taxon>Bacteria</taxon>
        <taxon>Pseudomonadati</taxon>
        <taxon>Pseudomonadota</taxon>
        <taxon>Gammaproteobacteria</taxon>
        <taxon>Lysobacterales</taxon>
        <taxon>Rhodanobacteraceae</taxon>
        <taxon>Rhodanobacter</taxon>
    </lineage>
</organism>
<name>I4VKQ4_9GAMM</name>
<accession>I4VKQ4</accession>
<dbReference type="InterPro" id="IPR025382">
    <property type="entry name" value="Cap4-like_endonuclease_dom"/>
</dbReference>
<feature type="domain" description="CD-NTase associated protein 4-like DNA endonuclease" evidence="1">
    <location>
        <begin position="17"/>
        <end position="161"/>
    </location>
</feature>
<protein>
    <recommendedName>
        <fullName evidence="1">CD-NTase associated protein 4-like DNA endonuclease domain-containing protein</fullName>
    </recommendedName>
</protein>
<dbReference type="GO" id="GO:0004518">
    <property type="term" value="F:nuclease activity"/>
    <property type="evidence" value="ECO:0007669"/>
    <property type="project" value="InterPro"/>
</dbReference>
<dbReference type="AlphaFoldDB" id="I4VKQ4"/>
<dbReference type="eggNOG" id="ENOG502Z8HW">
    <property type="taxonomic scope" value="Bacteria"/>
</dbReference>
<reference evidence="2 3" key="1">
    <citation type="journal article" date="2012" name="J. Bacteriol.">
        <title>Genome sequences for six rhodanobacter strains, isolated from soils and the terrestrial subsurface, with variable denitrification capabilities.</title>
        <authorList>
            <person name="Kostka J.E."/>
            <person name="Green S.J."/>
            <person name="Rishishwar L."/>
            <person name="Prakash O."/>
            <person name="Katz L.S."/>
            <person name="Marino-Ramirez L."/>
            <person name="Jordan I.K."/>
            <person name="Munk C."/>
            <person name="Ivanova N."/>
            <person name="Mikhailova N."/>
            <person name="Watson D.B."/>
            <person name="Brown S.D."/>
            <person name="Palumbo A.V."/>
            <person name="Brooks S.C."/>
        </authorList>
    </citation>
    <scope>NUCLEOTIDE SEQUENCE [LARGE SCALE GENOMIC DNA]</scope>
    <source>
        <strain evidence="3">Jip2T</strain>
    </source>
</reference>
<dbReference type="PATRIC" id="fig|1163408.3.peg.3033"/>
<keyword evidence="3" id="KW-1185">Reference proteome</keyword>
<evidence type="ECO:0000313" key="3">
    <source>
        <dbReference type="Proteomes" id="UP000004210"/>
    </source>
</evidence>
<proteinExistence type="predicted"/>